<accession>A0ABW4KTV0</accession>
<proteinExistence type="predicted"/>
<evidence type="ECO:0000313" key="2">
    <source>
        <dbReference type="Proteomes" id="UP001597304"/>
    </source>
</evidence>
<evidence type="ECO:0000313" key="1">
    <source>
        <dbReference type="EMBL" id="MFD1710821.1"/>
    </source>
</evidence>
<keyword evidence="2" id="KW-1185">Reference proteome</keyword>
<comment type="caution">
    <text evidence="1">The sequence shown here is derived from an EMBL/GenBank/DDBJ whole genome shotgun (WGS) entry which is preliminary data.</text>
</comment>
<dbReference type="Proteomes" id="UP001597304">
    <property type="component" value="Unassembled WGS sequence"/>
</dbReference>
<dbReference type="EMBL" id="JBHUEJ010000019">
    <property type="protein sequence ID" value="MFD1710821.1"/>
    <property type="molecule type" value="Genomic_DNA"/>
</dbReference>
<organism evidence="1 2">
    <name type="scientific">Ottowia flava</name>
    <dbReference type="NCBI Taxonomy" id="2675430"/>
    <lineage>
        <taxon>Bacteria</taxon>
        <taxon>Pseudomonadati</taxon>
        <taxon>Pseudomonadota</taxon>
        <taxon>Betaproteobacteria</taxon>
        <taxon>Burkholderiales</taxon>
        <taxon>Comamonadaceae</taxon>
        <taxon>Ottowia</taxon>
    </lineage>
</organism>
<reference evidence="2" key="1">
    <citation type="journal article" date="2019" name="Int. J. Syst. Evol. Microbiol.">
        <title>The Global Catalogue of Microorganisms (GCM) 10K type strain sequencing project: providing services to taxonomists for standard genome sequencing and annotation.</title>
        <authorList>
            <consortium name="The Broad Institute Genomics Platform"/>
            <consortium name="The Broad Institute Genome Sequencing Center for Infectious Disease"/>
            <person name="Wu L."/>
            <person name="Ma J."/>
        </authorList>
    </citation>
    <scope>NUCLEOTIDE SEQUENCE [LARGE SCALE GENOMIC DNA]</scope>
    <source>
        <strain evidence="2">LMG 29247</strain>
    </source>
</reference>
<gene>
    <name evidence="1" type="ORF">ACFSF0_09415</name>
</gene>
<protein>
    <submittedName>
        <fullName evidence="1">Uncharacterized protein</fullName>
    </submittedName>
</protein>
<sequence length="99" mass="10898">MQENLGVKADFASTTAWLRSPLIRTSEQLRSFQDDFAQFLNGIPIEPLRDGPIQVAGSVTVIDQMVLCLGETSPTRCMHVTRDDMHEQIVLAMTPAAPA</sequence>
<name>A0ABW4KTV0_9BURK</name>
<dbReference type="RefSeq" id="WP_147911654.1">
    <property type="nucleotide sequence ID" value="NZ_JBHUEJ010000019.1"/>
</dbReference>